<dbReference type="HOGENOM" id="CLU_176234_0_0_11"/>
<dbReference type="KEGG" id="mbb:BCG_2244"/>
<organism evidence="2 3">
    <name type="scientific">Mycobacterium bovis (strain BCG / Pasteur 1173P2)</name>
    <dbReference type="NCBI Taxonomy" id="410289"/>
    <lineage>
        <taxon>Bacteria</taxon>
        <taxon>Bacillati</taxon>
        <taxon>Actinomycetota</taxon>
        <taxon>Actinomycetes</taxon>
        <taxon>Mycobacteriales</taxon>
        <taxon>Mycobacteriaceae</taxon>
        <taxon>Mycobacterium</taxon>
        <taxon>Mycobacterium tuberculosis complex</taxon>
    </lineage>
</organism>
<protein>
    <submittedName>
        <fullName evidence="2">Uncharacterized protein</fullName>
    </submittedName>
</protein>
<gene>
    <name evidence="2" type="ordered locus">BCG_2244</name>
</gene>
<feature type="region of interest" description="Disordered" evidence="1">
    <location>
        <begin position="20"/>
        <end position="46"/>
    </location>
</feature>
<reference evidence="2 3" key="1">
    <citation type="journal article" date="2007" name="Proc. Natl. Acad. Sci. U.S.A.">
        <title>Genome plasticity of BCG and impact on vaccine efficacy.</title>
        <authorList>
            <person name="Brosch R."/>
            <person name="Gordon S.V."/>
            <person name="Garnier T."/>
            <person name="Eiglmeier K."/>
            <person name="Frigui W."/>
            <person name="Valenti P."/>
            <person name="Dos Santos S."/>
            <person name="Duthoy S."/>
            <person name="Lacroix C."/>
            <person name="Garcia-Pelayo C."/>
            <person name="Inwald J.K."/>
            <person name="Golby P."/>
            <person name="Garcia J.N."/>
            <person name="Hewinson R.G."/>
            <person name="Behr M.A."/>
            <person name="Quail M.A."/>
            <person name="Churcher C."/>
            <person name="Barrell B.G."/>
            <person name="Parkhill J."/>
            <person name="Cole S.T."/>
        </authorList>
    </citation>
    <scope>NUCLEOTIDE SEQUENCE [LARGE SCALE GENOMIC DNA]</scope>
    <source>
        <strain evidence="3">BCG / Pasteur 1173P2</strain>
    </source>
</reference>
<dbReference type="AlphaFoldDB" id="A0A0H3M5T3"/>
<evidence type="ECO:0000313" key="3">
    <source>
        <dbReference type="Proteomes" id="UP000001472"/>
    </source>
</evidence>
<feature type="compositionally biased region" description="Polar residues" evidence="1">
    <location>
        <begin position="80"/>
        <end position="94"/>
    </location>
</feature>
<proteinExistence type="predicted"/>
<sequence>MGQTRRLRRLGRHRCRGQRVRWRTATSADHPRRGRPAAQAVRRRRPVSLDGRYGIQAVRRRAVSIFPCPLSRADRASQAGAVSQTAADSAQLVGQTGPGGALARQP</sequence>
<dbReference type="Proteomes" id="UP000001472">
    <property type="component" value="Chromosome"/>
</dbReference>
<dbReference type="EMBL" id="AM408590">
    <property type="protein sequence ID" value="CAL72232.1"/>
    <property type="molecule type" value="Genomic_DNA"/>
</dbReference>
<accession>A0A0H3M5T3</accession>
<evidence type="ECO:0000256" key="1">
    <source>
        <dbReference type="SAM" id="MobiDB-lite"/>
    </source>
</evidence>
<name>A0A0H3M5T3_MYCBP</name>
<feature type="region of interest" description="Disordered" evidence="1">
    <location>
        <begin position="76"/>
        <end position="106"/>
    </location>
</feature>
<evidence type="ECO:0000313" key="2">
    <source>
        <dbReference type="EMBL" id="CAL72232.1"/>
    </source>
</evidence>